<keyword evidence="8" id="KW-1185">Reference proteome</keyword>
<sequence length="521" mass="58469">MIKSEFEFDENQTFLQVIIKKCTLFGSRPAFIDAETKEIITFEYLLHKAKKLSNIFGEIGIRKGDIVAICVENNIYYPIIFVACLYSGIILNCINNKSTLYELEHLLGMSKPRLIFSSESTYEMIKLIREKLTFIKSQINVTKRVDCISLMELLELNILEEAQPEDIDPMEHVAVIMNSSGTTGLPKAVQITHDNLKYIIGYVGSSKFIELNSNDVGISICPFYHLYGFIVFVSTLLTGTLSVVMSKFRRERYLELIETYHVTKLWLVPPIAIFLAKSPLVDNYKLDCLKSIICGAAALGIEIKNMVSKRLNVTVQQVFGMTELSGIVAIMPIVSIEELGGCIGKLCPGVIGMIKDVETDEILGPYQNGEICFKGNFVMKGYLNNAAANASILDDDKVLRTGDIGYYDENGYFFVMDRMKELIKYKAYQVSPTELEDIINSHDCIADCAVIGKPDENSGELAMALIVTKSNFHINEQQIIDYVAKHVSIDKQLHGGVIFVDEIPKSASGKILRKELKKYII</sequence>
<evidence type="ECO:0000313" key="8">
    <source>
        <dbReference type="Proteomes" id="UP000695000"/>
    </source>
</evidence>
<evidence type="ECO:0000259" key="7">
    <source>
        <dbReference type="Pfam" id="PF13193"/>
    </source>
</evidence>
<dbReference type="Proteomes" id="UP000695000">
    <property type="component" value="Unplaced"/>
</dbReference>
<proteinExistence type="inferred from homology"/>
<keyword evidence="4" id="KW-0576">Peroxisome</keyword>
<protein>
    <submittedName>
        <fullName evidence="9">Luciferin 4-monooxygenase-like</fullName>
    </submittedName>
</protein>
<evidence type="ECO:0000256" key="1">
    <source>
        <dbReference type="ARBA" id="ARBA00004275"/>
    </source>
</evidence>
<dbReference type="PROSITE" id="PS00455">
    <property type="entry name" value="AMP_BINDING"/>
    <property type="match status" value="1"/>
</dbReference>
<dbReference type="InterPro" id="IPR025110">
    <property type="entry name" value="AMP-bd_C"/>
</dbReference>
<evidence type="ECO:0000256" key="2">
    <source>
        <dbReference type="ARBA" id="ARBA00006432"/>
    </source>
</evidence>
<dbReference type="Gene3D" id="3.30.300.30">
    <property type="match status" value="1"/>
</dbReference>
<dbReference type="SUPFAM" id="SSF56801">
    <property type="entry name" value="Acetyl-CoA synthetase-like"/>
    <property type="match status" value="1"/>
</dbReference>
<evidence type="ECO:0000313" key="9">
    <source>
        <dbReference type="RefSeq" id="XP_017776182.1"/>
    </source>
</evidence>
<evidence type="ECO:0000256" key="5">
    <source>
        <dbReference type="SAM" id="Phobius"/>
    </source>
</evidence>
<dbReference type="InterPro" id="IPR020845">
    <property type="entry name" value="AMP-binding_CS"/>
</dbReference>
<feature type="domain" description="AMP-binding enzyme C-terminal" evidence="7">
    <location>
        <begin position="434"/>
        <end position="510"/>
    </location>
</feature>
<dbReference type="InterPro" id="IPR000873">
    <property type="entry name" value="AMP-dep_synth/lig_dom"/>
</dbReference>
<name>A0ABM1MNN2_NICVS</name>
<evidence type="ECO:0000259" key="6">
    <source>
        <dbReference type="Pfam" id="PF00501"/>
    </source>
</evidence>
<dbReference type="PANTHER" id="PTHR24096">
    <property type="entry name" value="LONG-CHAIN-FATTY-ACID--COA LIGASE"/>
    <property type="match status" value="1"/>
</dbReference>
<dbReference type="Gene3D" id="3.40.50.980">
    <property type="match status" value="2"/>
</dbReference>
<organism evidence="8 9">
    <name type="scientific">Nicrophorus vespilloides</name>
    <name type="common">Boreal carrion beetle</name>
    <dbReference type="NCBI Taxonomy" id="110193"/>
    <lineage>
        <taxon>Eukaryota</taxon>
        <taxon>Metazoa</taxon>
        <taxon>Ecdysozoa</taxon>
        <taxon>Arthropoda</taxon>
        <taxon>Hexapoda</taxon>
        <taxon>Insecta</taxon>
        <taxon>Pterygota</taxon>
        <taxon>Neoptera</taxon>
        <taxon>Endopterygota</taxon>
        <taxon>Coleoptera</taxon>
        <taxon>Polyphaga</taxon>
        <taxon>Staphyliniformia</taxon>
        <taxon>Silphidae</taxon>
        <taxon>Nicrophorinae</taxon>
        <taxon>Nicrophorus</taxon>
    </lineage>
</organism>
<keyword evidence="5" id="KW-1133">Transmembrane helix</keyword>
<dbReference type="RefSeq" id="XP_017776182.1">
    <property type="nucleotide sequence ID" value="XM_017920693.1"/>
</dbReference>
<keyword evidence="5" id="KW-0472">Membrane</keyword>
<evidence type="ECO:0000256" key="3">
    <source>
        <dbReference type="ARBA" id="ARBA00022598"/>
    </source>
</evidence>
<dbReference type="Pfam" id="PF00501">
    <property type="entry name" value="AMP-binding"/>
    <property type="match status" value="1"/>
</dbReference>
<feature type="domain" description="AMP-dependent synthetase/ligase" evidence="6">
    <location>
        <begin position="25"/>
        <end position="383"/>
    </location>
</feature>
<dbReference type="InterPro" id="IPR045851">
    <property type="entry name" value="AMP-bd_C_sf"/>
</dbReference>
<feature type="transmembrane region" description="Helical" evidence="5">
    <location>
        <begin position="224"/>
        <end position="244"/>
    </location>
</feature>
<dbReference type="PANTHER" id="PTHR24096:SF149">
    <property type="entry name" value="AMP-BINDING DOMAIN-CONTAINING PROTEIN-RELATED"/>
    <property type="match status" value="1"/>
</dbReference>
<comment type="subcellular location">
    <subcellularLocation>
        <location evidence="1">Peroxisome</location>
    </subcellularLocation>
</comment>
<gene>
    <name evidence="9" type="primary">LOC108562383</name>
</gene>
<dbReference type="GeneID" id="108562383"/>
<comment type="similarity">
    <text evidence="2">Belongs to the ATP-dependent AMP-binding enzyme family.</text>
</comment>
<dbReference type="CDD" id="cd05911">
    <property type="entry name" value="Firefly_Luc_like"/>
    <property type="match status" value="1"/>
</dbReference>
<dbReference type="Pfam" id="PF13193">
    <property type="entry name" value="AMP-binding_C"/>
    <property type="match status" value="1"/>
</dbReference>
<keyword evidence="5" id="KW-0812">Transmembrane</keyword>
<reference evidence="9" key="1">
    <citation type="submission" date="2025-08" db="UniProtKB">
        <authorList>
            <consortium name="RefSeq"/>
        </authorList>
    </citation>
    <scope>IDENTIFICATION</scope>
    <source>
        <tissue evidence="9">Whole Larva</tissue>
    </source>
</reference>
<keyword evidence="3" id="KW-0436">Ligase</keyword>
<accession>A0ABM1MNN2</accession>
<evidence type="ECO:0000256" key="4">
    <source>
        <dbReference type="ARBA" id="ARBA00023140"/>
    </source>
</evidence>
<dbReference type="Gene3D" id="2.30.38.10">
    <property type="entry name" value="Luciferase, Domain 3"/>
    <property type="match status" value="1"/>
</dbReference>